<dbReference type="GO" id="GO:0005657">
    <property type="term" value="C:replication fork"/>
    <property type="evidence" value="ECO:0007669"/>
    <property type="project" value="TreeGrafter"/>
</dbReference>
<evidence type="ECO:0000259" key="8">
    <source>
        <dbReference type="PROSITE" id="PS50162"/>
    </source>
</evidence>
<evidence type="ECO:0000256" key="3">
    <source>
        <dbReference type="ARBA" id="ARBA00022763"/>
    </source>
</evidence>
<dbReference type="InterPro" id="IPR013632">
    <property type="entry name" value="Rad51_C"/>
</dbReference>
<accession>A0A6P8XVJ5</accession>
<reference evidence="10" key="1">
    <citation type="submission" date="2025-08" db="UniProtKB">
        <authorList>
            <consortium name="RefSeq"/>
        </authorList>
    </citation>
    <scope>IDENTIFICATION</scope>
    <source>
        <strain evidence="10">15112-1751.03</strain>
        <tissue evidence="10">Whole Adult</tissue>
    </source>
</reference>
<dbReference type="InterPro" id="IPR027417">
    <property type="entry name" value="P-loop_NTPase"/>
</dbReference>
<dbReference type="OrthoDB" id="5957327at2759"/>
<evidence type="ECO:0000256" key="1">
    <source>
        <dbReference type="ARBA" id="ARBA00004123"/>
    </source>
</evidence>
<dbReference type="RefSeq" id="XP_034117418.1">
    <property type="nucleotide sequence ID" value="XM_034261527.2"/>
</dbReference>
<name>A0A6P8XVJ5_DROAB</name>
<evidence type="ECO:0000256" key="5">
    <source>
        <dbReference type="ARBA" id="ARBA00023204"/>
    </source>
</evidence>
<evidence type="ECO:0000256" key="7">
    <source>
        <dbReference type="ARBA" id="ARBA00040674"/>
    </source>
</evidence>
<dbReference type="Pfam" id="PF08423">
    <property type="entry name" value="Rad51"/>
    <property type="match status" value="1"/>
</dbReference>
<keyword evidence="5" id="KW-0234">DNA repair</keyword>
<proteinExistence type="predicted"/>
<dbReference type="GO" id="GO:0033065">
    <property type="term" value="C:Rad51C-XRCC3 complex"/>
    <property type="evidence" value="ECO:0007669"/>
    <property type="project" value="TreeGrafter"/>
</dbReference>
<evidence type="ECO:0000256" key="2">
    <source>
        <dbReference type="ARBA" id="ARBA00022741"/>
    </source>
</evidence>
<comment type="subcellular location">
    <subcellularLocation>
        <location evidence="1">Nucleus</location>
    </subcellularLocation>
</comment>
<dbReference type="PANTHER" id="PTHR46239">
    <property type="entry name" value="DNA REPAIR PROTEIN RAD51 HOMOLOG 3 RAD51C"/>
    <property type="match status" value="1"/>
</dbReference>
<gene>
    <name evidence="10" type="primary">LOC117576617</name>
</gene>
<dbReference type="AlphaFoldDB" id="A0A6P8XVJ5"/>
<keyword evidence="3" id="KW-0227">DNA damage</keyword>
<organism evidence="9 10">
    <name type="scientific">Drosophila albomicans</name>
    <name type="common">Fruit fly</name>
    <dbReference type="NCBI Taxonomy" id="7291"/>
    <lineage>
        <taxon>Eukaryota</taxon>
        <taxon>Metazoa</taxon>
        <taxon>Ecdysozoa</taxon>
        <taxon>Arthropoda</taxon>
        <taxon>Hexapoda</taxon>
        <taxon>Insecta</taxon>
        <taxon>Pterygota</taxon>
        <taxon>Neoptera</taxon>
        <taxon>Endopterygota</taxon>
        <taxon>Diptera</taxon>
        <taxon>Brachycera</taxon>
        <taxon>Muscomorpha</taxon>
        <taxon>Ephydroidea</taxon>
        <taxon>Drosophilidae</taxon>
        <taxon>Drosophila</taxon>
    </lineage>
</organism>
<dbReference type="SUPFAM" id="SSF52540">
    <property type="entry name" value="P-loop containing nucleoside triphosphate hydrolases"/>
    <property type="match status" value="1"/>
</dbReference>
<dbReference type="GO" id="GO:0033063">
    <property type="term" value="C:Rad51B-Rad51C-Rad51D-XRCC2 complex"/>
    <property type="evidence" value="ECO:0007669"/>
    <property type="project" value="TreeGrafter"/>
</dbReference>
<dbReference type="GO" id="GO:0005524">
    <property type="term" value="F:ATP binding"/>
    <property type="evidence" value="ECO:0007669"/>
    <property type="project" value="UniProtKB-KW"/>
</dbReference>
<dbReference type="InterPro" id="IPR052093">
    <property type="entry name" value="HR_Repair_Mediator"/>
</dbReference>
<evidence type="ECO:0000313" key="9">
    <source>
        <dbReference type="Proteomes" id="UP000515160"/>
    </source>
</evidence>
<keyword evidence="4" id="KW-0067">ATP-binding</keyword>
<keyword evidence="2" id="KW-0547">Nucleotide-binding</keyword>
<dbReference type="Gene3D" id="3.40.50.300">
    <property type="entry name" value="P-loop containing nucleotide triphosphate hydrolases"/>
    <property type="match status" value="1"/>
</dbReference>
<keyword evidence="6" id="KW-0539">Nucleus</keyword>
<evidence type="ECO:0000256" key="6">
    <source>
        <dbReference type="ARBA" id="ARBA00023242"/>
    </source>
</evidence>
<sequence length="261" mass="29870">MFKNIKMLEYCHKHCQDIKAMETSDSLFNLRQNIKTDVQELDEYLGGGIAIGRVTEFVGLSGTGKTQMCLQLSLNVQIPKQFSGLEGKALYIDTRGDFNPARLQELAIDLEKRFLHKALGFKSSTMMQNVYYQNCPSSAELFACIVNLNRYLNSNPSIKLILVDSLAFSIRMLENVRDRTNLLMELHALIHQVLCHHNVAVVLTNELGFYRSRRKWKLRSTLGEKHTHLINERIWLTENGNYVGKTLKFRKLVTSINANCG</sequence>
<dbReference type="GO" id="GO:0007131">
    <property type="term" value="P:reciprocal meiotic recombination"/>
    <property type="evidence" value="ECO:0007669"/>
    <property type="project" value="TreeGrafter"/>
</dbReference>
<feature type="domain" description="RecA family profile 1" evidence="8">
    <location>
        <begin position="30"/>
        <end position="207"/>
    </location>
</feature>
<dbReference type="InterPro" id="IPR020588">
    <property type="entry name" value="RecA_ATP-bd"/>
</dbReference>
<evidence type="ECO:0000313" key="10">
    <source>
        <dbReference type="RefSeq" id="XP_034117418.1"/>
    </source>
</evidence>
<dbReference type="GeneID" id="117576617"/>
<evidence type="ECO:0000256" key="4">
    <source>
        <dbReference type="ARBA" id="ARBA00022840"/>
    </source>
</evidence>
<dbReference type="GO" id="GO:0140664">
    <property type="term" value="F:ATP-dependent DNA damage sensor activity"/>
    <property type="evidence" value="ECO:0007669"/>
    <property type="project" value="InterPro"/>
</dbReference>
<protein>
    <recommendedName>
        <fullName evidence="7">DNA repair protein RAD51 homolog 3</fullName>
    </recommendedName>
</protein>
<dbReference type="GO" id="GO:0008821">
    <property type="term" value="F:crossover junction DNA endonuclease activity"/>
    <property type="evidence" value="ECO:0007669"/>
    <property type="project" value="TreeGrafter"/>
</dbReference>
<dbReference type="GO" id="GO:0000707">
    <property type="term" value="P:meiotic DNA recombinase assembly"/>
    <property type="evidence" value="ECO:0007669"/>
    <property type="project" value="TreeGrafter"/>
</dbReference>
<dbReference type="Proteomes" id="UP000515160">
    <property type="component" value="Chromosome X"/>
</dbReference>
<keyword evidence="9" id="KW-1185">Reference proteome</keyword>
<dbReference type="PROSITE" id="PS50162">
    <property type="entry name" value="RECA_2"/>
    <property type="match status" value="1"/>
</dbReference>
<dbReference type="PANTHER" id="PTHR46239:SF1">
    <property type="entry name" value="DNA REPAIR PROTEIN RAD51 HOMOLOG 3"/>
    <property type="match status" value="1"/>
</dbReference>
<dbReference type="GO" id="GO:0000400">
    <property type="term" value="F:four-way junction DNA binding"/>
    <property type="evidence" value="ECO:0007669"/>
    <property type="project" value="TreeGrafter"/>
</dbReference>